<evidence type="ECO:0000313" key="3">
    <source>
        <dbReference type="Proteomes" id="UP000265864"/>
    </source>
</evidence>
<evidence type="ECO:0000256" key="1">
    <source>
        <dbReference type="SAM" id="Phobius"/>
    </source>
</evidence>
<dbReference type="GeneID" id="82550889"/>
<keyword evidence="1" id="KW-0472">Membrane</keyword>
<feature type="transmembrane region" description="Helical" evidence="1">
    <location>
        <begin position="202"/>
        <end position="221"/>
    </location>
</feature>
<dbReference type="RefSeq" id="WP_120011220.1">
    <property type="nucleotide sequence ID" value="NZ_CP032482.1"/>
</dbReference>
<feature type="transmembrane region" description="Helical" evidence="1">
    <location>
        <begin position="294"/>
        <end position="315"/>
    </location>
</feature>
<dbReference type="Pfam" id="PF14264">
    <property type="entry name" value="Glucos_trans_II"/>
    <property type="match status" value="1"/>
</dbReference>
<feature type="transmembrane region" description="Helical" evidence="1">
    <location>
        <begin position="321"/>
        <end position="340"/>
    </location>
</feature>
<dbReference type="InterPro" id="IPR025686">
    <property type="entry name" value="Glucos_trans_II"/>
</dbReference>
<name>A0A8D4N1N5_9GAMM</name>
<sequence length="478" mass="52712">MKERYLFDSGSKAIAIITALFSLPILLSGILYQDDILRSANGEAYWGALGRPLSDVVVMGLGFGSDFVVNLFPLTLILATTLLAASSIILYNRFAIKRDITTGIAFSLFSLSPFFLQNLSYQFDSFPMMLGVFFSVLPYSILVQKVGLVSRVFLSAIMIIASLCLYQATVNIFIAICAIEIIFNIRSTGSGIVAAKAVINRVLSLILALIIYLKVIAPIYVAKSVNSDLIFKASNPIESLRNNINRFAAIIESLNNTAFIYAWAIALFVATIAIFSISLKIIKNNESSKSKIIAIVLIMSSILVSIFSVVGPFLFIDKTVVAPRVMMGMPGLMLLVGYLCTLIDKKIISVVACIIPVTLSLSLSSAYGNASKSQRALEDKVFYQIASEIPKSWFKSKMYITGQVSTSQATSMEFKRFPVLKWMITPLYSWSGMIMLKHYNIPVEMANNVNITSSNSKIIFESRYITLSEGERNIITLK</sequence>
<feature type="transmembrane region" description="Helical" evidence="1">
    <location>
        <begin position="67"/>
        <end position="91"/>
    </location>
</feature>
<organism evidence="2 3">
    <name type="scientific">Yersinia rochesterensis</name>
    <dbReference type="NCBI Taxonomy" id="1604335"/>
    <lineage>
        <taxon>Bacteria</taxon>
        <taxon>Pseudomonadati</taxon>
        <taxon>Pseudomonadota</taxon>
        <taxon>Gammaproteobacteria</taxon>
        <taxon>Enterobacterales</taxon>
        <taxon>Yersiniaceae</taxon>
        <taxon>Yersinia</taxon>
    </lineage>
</organism>
<dbReference type="Proteomes" id="UP000265864">
    <property type="component" value="Chromosome"/>
</dbReference>
<accession>A0A8D4N1N5</accession>
<gene>
    <name evidence="2" type="ORF">DXZ79_08895</name>
</gene>
<dbReference type="EMBL" id="CP032482">
    <property type="protein sequence ID" value="AYD43806.1"/>
    <property type="molecule type" value="Genomic_DNA"/>
</dbReference>
<dbReference type="AlphaFoldDB" id="A0A8D4N1N5"/>
<keyword evidence="1" id="KW-1133">Transmembrane helix</keyword>
<feature type="transmembrane region" description="Helical" evidence="1">
    <location>
        <begin position="12"/>
        <end position="32"/>
    </location>
</feature>
<feature type="transmembrane region" description="Helical" evidence="1">
    <location>
        <begin position="260"/>
        <end position="282"/>
    </location>
</feature>
<keyword evidence="1" id="KW-0812">Transmembrane</keyword>
<feature type="transmembrane region" description="Helical" evidence="1">
    <location>
        <begin position="347"/>
        <end position="367"/>
    </location>
</feature>
<evidence type="ECO:0008006" key="4">
    <source>
        <dbReference type="Google" id="ProtNLM"/>
    </source>
</evidence>
<proteinExistence type="predicted"/>
<feature type="transmembrane region" description="Helical" evidence="1">
    <location>
        <begin position="126"/>
        <end position="143"/>
    </location>
</feature>
<evidence type="ECO:0000313" key="2">
    <source>
        <dbReference type="EMBL" id="AYD43806.1"/>
    </source>
</evidence>
<reference evidence="2 3" key="1">
    <citation type="submission" date="2018-09" db="EMBL/GenBank/DDBJ databases">
        <title>Yersinia kristensenii subsp. rochesterensis subsp. nov., Isolated from Human Feces.</title>
        <authorList>
            <person name="Cunningham S.A."/>
            <person name="Jeraldo P."/>
            <person name="Patel R."/>
        </authorList>
    </citation>
    <scope>NUCLEOTIDE SEQUENCE [LARGE SCALE GENOMIC DNA]</scope>
    <source>
        <strain evidence="2 3">ATCC BAA-2637</strain>
    </source>
</reference>
<protein>
    <recommendedName>
        <fullName evidence="4">Glucosyltransferase domain-containing protein</fullName>
    </recommendedName>
</protein>